<keyword evidence="3" id="KW-0031">Aminopeptidase</keyword>
<feature type="transmembrane region" description="Helical" evidence="1">
    <location>
        <begin position="22"/>
        <end position="42"/>
    </location>
</feature>
<dbReference type="Pfam" id="PF01433">
    <property type="entry name" value="Peptidase_M1"/>
    <property type="match status" value="1"/>
</dbReference>
<name>A0ABU3QZM2_9GAMM</name>
<gene>
    <name evidence="3" type="ORF">RT723_07715</name>
</gene>
<evidence type="ECO:0000259" key="2">
    <source>
        <dbReference type="Pfam" id="PF01433"/>
    </source>
</evidence>
<protein>
    <submittedName>
        <fullName evidence="3">M1 family aminopeptidase</fullName>
    </submittedName>
</protein>
<evidence type="ECO:0000313" key="4">
    <source>
        <dbReference type="Proteomes" id="UP001257914"/>
    </source>
</evidence>
<dbReference type="InterPro" id="IPR027268">
    <property type="entry name" value="Peptidase_M4/M1_CTD_sf"/>
</dbReference>
<feature type="transmembrane region" description="Helical" evidence="1">
    <location>
        <begin position="106"/>
        <end position="130"/>
    </location>
</feature>
<dbReference type="Gene3D" id="1.10.390.10">
    <property type="entry name" value="Neutral Protease Domain 2"/>
    <property type="match status" value="1"/>
</dbReference>
<reference evidence="3 4" key="1">
    <citation type="submission" date="2023-10" db="EMBL/GenBank/DDBJ databases">
        <title>Psychrosphaera aquimaarina strain SW33 isolated from seawater.</title>
        <authorList>
            <person name="Bayburt H."/>
            <person name="Kim J.M."/>
            <person name="Choi B.J."/>
            <person name="Jeon C.O."/>
        </authorList>
    </citation>
    <scope>NUCLEOTIDE SEQUENCE [LARGE SCALE GENOMIC DNA]</scope>
    <source>
        <strain evidence="3 4">KCTC 52743</strain>
    </source>
</reference>
<proteinExistence type="predicted"/>
<keyword evidence="1" id="KW-0472">Membrane</keyword>
<dbReference type="InterPro" id="IPR014782">
    <property type="entry name" value="Peptidase_M1_dom"/>
</dbReference>
<feature type="transmembrane region" description="Helical" evidence="1">
    <location>
        <begin position="422"/>
        <end position="447"/>
    </location>
</feature>
<keyword evidence="1" id="KW-1133">Transmembrane helix</keyword>
<feature type="transmembrane region" description="Helical" evidence="1">
    <location>
        <begin position="54"/>
        <end position="76"/>
    </location>
</feature>
<dbReference type="GO" id="GO:0004177">
    <property type="term" value="F:aminopeptidase activity"/>
    <property type="evidence" value="ECO:0007669"/>
    <property type="project" value="UniProtKB-KW"/>
</dbReference>
<keyword evidence="3" id="KW-0378">Hydrolase</keyword>
<feature type="transmembrane region" description="Helical" evidence="1">
    <location>
        <begin position="252"/>
        <end position="273"/>
    </location>
</feature>
<feature type="transmembrane region" description="Helical" evidence="1">
    <location>
        <begin position="485"/>
        <end position="508"/>
    </location>
</feature>
<feature type="transmembrane region" description="Helical" evidence="1">
    <location>
        <begin position="180"/>
        <end position="199"/>
    </location>
</feature>
<evidence type="ECO:0000256" key="1">
    <source>
        <dbReference type="SAM" id="Phobius"/>
    </source>
</evidence>
<feature type="transmembrane region" description="Helical" evidence="1">
    <location>
        <begin position="536"/>
        <end position="558"/>
    </location>
</feature>
<keyword evidence="4" id="KW-1185">Reference proteome</keyword>
<accession>A0ABU3QZM2</accession>
<keyword evidence="3" id="KW-0645">Protease</keyword>
<feature type="domain" description="Peptidase M1 membrane alanine aminopeptidase" evidence="2">
    <location>
        <begin position="879"/>
        <end position="1086"/>
    </location>
</feature>
<feature type="transmembrane region" description="Helical" evidence="1">
    <location>
        <begin position="374"/>
        <end position="396"/>
    </location>
</feature>
<feature type="transmembrane region" description="Helical" evidence="1">
    <location>
        <begin position="579"/>
        <end position="599"/>
    </location>
</feature>
<organism evidence="3 4">
    <name type="scientific">Psychrosphaera aquimarina</name>
    <dbReference type="NCBI Taxonomy" id="2044854"/>
    <lineage>
        <taxon>Bacteria</taxon>
        <taxon>Pseudomonadati</taxon>
        <taxon>Pseudomonadota</taxon>
        <taxon>Gammaproteobacteria</taxon>
        <taxon>Alteromonadales</taxon>
        <taxon>Pseudoalteromonadaceae</taxon>
        <taxon>Psychrosphaera</taxon>
    </lineage>
</organism>
<sequence length="1199" mass="136576">MSSSAVSYALIRSEIKLQTRQILFYSLSVLAVLFGMFIVQNLPTEKGVLAWGPYYLTKTIITVGFIFPIIQAVFVVKATVRDRQFQLEELVFTTPVSKLHYLLSRWFGVFIPSILVYFAFLIGLSIGLAMLSSASQVPIDISLLLSVLTWTSLVFIFPAILLSSVLLFALGLFSRSSLQVYLAAGLAFFLYQLLSVITGSPNMAQPFVLNETLKIIFDLLDPMASAEFYKQALYWTVEQRNTLQVTLTDSLLFNRLLVLLSAVATILMSYFYFELRLKVSNKLNSGKANLDAPAKIKSENITFNPVEVTEYDALAAFKALVKTEYLTTVLTKTFVFIVLAWGILLGSEVISGLVYLESLDVTPIPTTSIVINRFVFDILPTFSALFLVIFSAEIAWRDKEKNIADLIDVTPIANVQRYMAKWFALVYIPLTFITFAIIISMTLQWIYGGNIDFVLYSSLYVYVGIPLLCIATLVLFINAVSPNKLVAMVVSLFFIILSQSNLGGYIGLEHGLFKFGHSPQLQHSELVGFSATSDAFWGYMALWTSVSVVLALISFRLMQRGKDVASWSQLLKGNQSKSNQLALATFSVLSIVAGGHVYYQTNIVGNFQSANDYYQWHADYEKKYQSYRELQQPTVVAVKTNMDLYPKQRRYQITGQYQLQNKTQQPIKDILISTDTDVNYKIMSLENATLIEHDKHFSQYLFKLNTPMQPQQQLTLSFSAERTHNGYNGLISDSAFTPNFIYFRDIRYMPFLGFSEHYVLNSIVKRKEFGLPELPVALSLEQDITKHRGDFSHQLKWATIETRLTTAENHIAVAPGELISHFKDDNRNVYHYKTKQPIRKIQPVLSGVFMVSERDVDGINVEVYHIEKHTKIAQEHIEAIADTLRYGNQNFGRYPYKQLRLFEVPNVFNQSGYAMPQMMLIDEKLGFVVDRSNNQAFDHLYRRTAHETAHQWWGHGLDSAITEGGSVLVETLAVYTQAQLLIQKYGEAYLHRFLQYENNRYLYGRGQSPETEKPLYRADEKHLIYSKGTIAMNAIQKQLGANKVNEALRLVLKKHGYPNKPATTLDFIHALNTVTNFEHQDFIKQWLQQVVVNDWTIESTHVTTLVNGLFSVDVCISNYSTTDNKSQLVELALFSEHPANLFDKPADNRTLLHTKVNVIQPNTCFNFEVLKRPEFIQLDPYYQSIDQQRENNIKRLAVL</sequence>
<dbReference type="Proteomes" id="UP001257914">
    <property type="component" value="Unassembled WGS sequence"/>
</dbReference>
<keyword evidence="1" id="KW-0812">Transmembrane</keyword>
<dbReference type="EMBL" id="JAWCUA010000007">
    <property type="protein sequence ID" value="MDU0112886.1"/>
    <property type="molecule type" value="Genomic_DNA"/>
</dbReference>
<comment type="caution">
    <text evidence="3">The sequence shown here is derived from an EMBL/GenBank/DDBJ whole genome shotgun (WGS) entry which is preliminary data.</text>
</comment>
<feature type="transmembrane region" description="Helical" evidence="1">
    <location>
        <begin position="459"/>
        <end position="478"/>
    </location>
</feature>
<feature type="transmembrane region" description="Helical" evidence="1">
    <location>
        <begin position="150"/>
        <end position="173"/>
    </location>
</feature>
<feature type="transmembrane region" description="Helical" evidence="1">
    <location>
        <begin position="334"/>
        <end position="354"/>
    </location>
</feature>
<evidence type="ECO:0000313" key="3">
    <source>
        <dbReference type="EMBL" id="MDU0112886.1"/>
    </source>
</evidence>
<dbReference type="SUPFAM" id="SSF55486">
    <property type="entry name" value="Metalloproteases ('zincins'), catalytic domain"/>
    <property type="match status" value="1"/>
</dbReference>
<dbReference type="RefSeq" id="WP_315946553.1">
    <property type="nucleotide sequence ID" value="NZ_JAWCUA010000007.1"/>
</dbReference>